<evidence type="ECO:0000313" key="3">
    <source>
        <dbReference type="Proteomes" id="UP001297092"/>
    </source>
</evidence>
<evidence type="ECO:0000256" key="1">
    <source>
        <dbReference type="SAM" id="MobiDB-lite"/>
    </source>
</evidence>
<organism evidence="2 3">
    <name type="scientific">Aequorivita echinoideorum</name>
    <dbReference type="NCBI Taxonomy" id="1549647"/>
    <lineage>
        <taxon>Bacteria</taxon>
        <taxon>Pseudomonadati</taxon>
        <taxon>Bacteroidota</taxon>
        <taxon>Flavobacteriia</taxon>
        <taxon>Flavobacteriales</taxon>
        <taxon>Flavobacteriaceae</taxon>
        <taxon>Aequorivita</taxon>
    </lineage>
</organism>
<protein>
    <submittedName>
        <fullName evidence="2">Uncharacterized protein</fullName>
    </submittedName>
</protein>
<comment type="caution">
    <text evidence="2">The sequence shown here is derived from an EMBL/GenBank/DDBJ whole genome shotgun (WGS) entry which is preliminary data.</text>
</comment>
<keyword evidence="3" id="KW-1185">Reference proteome</keyword>
<feature type="region of interest" description="Disordered" evidence="1">
    <location>
        <begin position="1"/>
        <end position="45"/>
    </location>
</feature>
<reference evidence="2 3" key="1">
    <citation type="submission" date="2021-05" db="EMBL/GenBank/DDBJ databases">
        <title>Aequorivita echinoideorum JCM 30378 genome.</title>
        <authorList>
            <person name="Zhang H."/>
            <person name="Li C."/>
        </authorList>
    </citation>
    <scope>NUCLEOTIDE SEQUENCE [LARGE SCALE GENOMIC DNA]</scope>
    <source>
        <strain evidence="2 3">JCM30378</strain>
    </source>
</reference>
<feature type="compositionally biased region" description="Basic and acidic residues" evidence="1">
    <location>
        <begin position="22"/>
        <end position="34"/>
    </location>
</feature>
<feature type="compositionally biased region" description="Polar residues" evidence="1">
    <location>
        <begin position="35"/>
        <end position="45"/>
    </location>
</feature>
<accession>A0ABS5S9X9</accession>
<sequence>MSTKNQNQNQDKKTNGPTSKTNDLKSTIKKDQKNGNKGIQKNMNK</sequence>
<gene>
    <name evidence="2" type="ORF">KIV10_13245</name>
</gene>
<dbReference type="Proteomes" id="UP001297092">
    <property type="component" value="Unassembled WGS sequence"/>
</dbReference>
<proteinExistence type="predicted"/>
<dbReference type="RefSeq" id="WP_214114541.1">
    <property type="nucleotide sequence ID" value="NZ_JAHCTB010000007.1"/>
</dbReference>
<evidence type="ECO:0000313" key="2">
    <source>
        <dbReference type="EMBL" id="MBT0609147.1"/>
    </source>
</evidence>
<dbReference type="EMBL" id="JAHCTB010000007">
    <property type="protein sequence ID" value="MBT0609147.1"/>
    <property type="molecule type" value="Genomic_DNA"/>
</dbReference>
<name>A0ABS5S9X9_9FLAO</name>